<feature type="compositionally biased region" description="Low complexity" evidence="1">
    <location>
        <begin position="1"/>
        <end position="22"/>
    </location>
</feature>
<accession>B9TCH2</accession>
<organism evidence="2 3">
    <name type="scientific">Ricinus communis</name>
    <name type="common">Castor bean</name>
    <dbReference type="NCBI Taxonomy" id="3988"/>
    <lineage>
        <taxon>Eukaryota</taxon>
        <taxon>Viridiplantae</taxon>
        <taxon>Streptophyta</taxon>
        <taxon>Embryophyta</taxon>
        <taxon>Tracheophyta</taxon>
        <taxon>Spermatophyta</taxon>
        <taxon>Magnoliopsida</taxon>
        <taxon>eudicotyledons</taxon>
        <taxon>Gunneridae</taxon>
        <taxon>Pentapetalae</taxon>
        <taxon>rosids</taxon>
        <taxon>fabids</taxon>
        <taxon>Malpighiales</taxon>
        <taxon>Euphorbiaceae</taxon>
        <taxon>Acalyphoideae</taxon>
        <taxon>Acalypheae</taxon>
        <taxon>Ricinus</taxon>
    </lineage>
</organism>
<dbReference type="Proteomes" id="UP000008311">
    <property type="component" value="Unassembled WGS sequence"/>
</dbReference>
<evidence type="ECO:0000313" key="3">
    <source>
        <dbReference type="Proteomes" id="UP000008311"/>
    </source>
</evidence>
<dbReference type="EMBL" id="EQ977285">
    <property type="protein sequence ID" value="EEF26444.1"/>
    <property type="molecule type" value="Genomic_DNA"/>
</dbReference>
<protein>
    <submittedName>
        <fullName evidence="2">Uncharacterized protein</fullName>
    </submittedName>
</protein>
<sequence>MASTPALVRAAQARRAARQPAVRPLPPRLRAGMRQWRADGLAGRAGRRGHRQRPVARRRGTGAQTRRRPARRPRHRGLPAGAAGLAGRRRLRPDRHQRNGLLPRRRGTASVARALHRHAGPQRRAGVVPLAPAVPRPPAKRGRHPRRLWRQPAPAPHQPPRRSRLPAGRLVARPALGGAT</sequence>
<evidence type="ECO:0000313" key="2">
    <source>
        <dbReference type="EMBL" id="EEF26444.1"/>
    </source>
</evidence>
<reference evidence="3" key="1">
    <citation type="journal article" date="2010" name="Nat. Biotechnol.">
        <title>Draft genome sequence of the oilseed species Ricinus communis.</title>
        <authorList>
            <person name="Chan A.P."/>
            <person name="Crabtree J."/>
            <person name="Zhao Q."/>
            <person name="Lorenzi H."/>
            <person name="Orvis J."/>
            <person name="Puiu D."/>
            <person name="Melake-Berhan A."/>
            <person name="Jones K.M."/>
            <person name="Redman J."/>
            <person name="Chen G."/>
            <person name="Cahoon E.B."/>
            <person name="Gedil M."/>
            <person name="Stanke M."/>
            <person name="Haas B.J."/>
            <person name="Wortman J.R."/>
            <person name="Fraser-Liggett C.M."/>
            <person name="Ravel J."/>
            <person name="Rabinowicz P.D."/>
        </authorList>
    </citation>
    <scope>NUCLEOTIDE SEQUENCE [LARGE SCALE GENOMIC DNA]</scope>
    <source>
        <strain evidence="3">cv. Hale</strain>
    </source>
</reference>
<dbReference type="InParanoid" id="B9TCH2"/>
<feature type="compositionally biased region" description="Basic residues" evidence="1">
    <location>
        <begin position="138"/>
        <end position="149"/>
    </location>
</feature>
<dbReference type="AlphaFoldDB" id="B9TCH2"/>
<feature type="region of interest" description="Disordered" evidence="1">
    <location>
        <begin position="1"/>
        <end position="180"/>
    </location>
</feature>
<proteinExistence type="predicted"/>
<name>B9TCH2_RICCO</name>
<evidence type="ECO:0000256" key="1">
    <source>
        <dbReference type="SAM" id="MobiDB-lite"/>
    </source>
</evidence>
<feature type="compositionally biased region" description="Basic residues" evidence="1">
    <location>
        <begin position="45"/>
        <end position="77"/>
    </location>
</feature>
<gene>
    <name evidence="2" type="ORF">RCOM_1924370</name>
</gene>
<keyword evidence="3" id="KW-1185">Reference proteome</keyword>